<evidence type="ECO:0000313" key="2">
    <source>
        <dbReference type="EMBL" id="EID75482.1"/>
    </source>
</evidence>
<name>I0WGG6_9FLAO</name>
<evidence type="ECO:0000313" key="3">
    <source>
        <dbReference type="Proteomes" id="UP000005938"/>
    </source>
</evidence>
<feature type="domain" description="Letm1 RBD" evidence="1">
    <location>
        <begin position="340"/>
        <end position="397"/>
    </location>
</feature>
<dbReference type="PATRIC" id="fig|946077.3.peg.951"/>
<accession>I0WGG6</accession>
<reference evidence="2 3" key="1">
    <citation type="journal article" date="2012" name="J. Bacteriol.">
        <title>Genome Sequence of the Halotolerant Bacterium Imtechella halotolerans K1T.</title>
        <authorList>
            <person name="Kumar S."/>
            <person name="Vikram S."/>
            <person name="Subramanian S."/>
            <person name="Raghava G.P."/>
            <person name="Pinnaka A.K."/>
        </authorList>
    </citation>
    <scope>NUCLEOTIDE SEQUENCE [LARGE SCALE GENOMIC DNA]</scope>
    <source>
        <strain evidence="2 3">K1</strain>
    </source>
</reference>
<comment type="caution">
    <text evidence="2">The sequence shown here is derived from an EMBL/GenBank/DDBJ whole genome shotgun (WGS) entry which is preliminary data.</text>
</comment>
<dbReference type="GO" id="GO:0043022">
    <property type="term" value="F:ribosome binding"/>
    <property type="evidence" value="ECO:0007669"/>
    <property type="project" value="InterPro"/>
</dbReference>
<sequence>MNPSAQGWIDKYGALCKKHAWHGQEEMLFYNALKKAGFIYGINVEVVLKWLGEEQLSDDEIAKLNLLSALHNAYLQHKKNGGFKEFVLSVLEFYGELTPVESSFFNKLFAEDKPSRQLEKILHSRVHIDDNVLTKNFRNVLTNSLLFVDVLAYRQFLFQQILVKPYVQRLEYVVINFIYYTLNSKSQKTAYDEQLIRLFEASASYSQKRRKRLEAPLKELAFTNYTIQEKNYLLDLVCLSAWDDKVLENEESNFIVGLGTQMYLEENLIMESIDSVAIFFSKYQERVSLFKSDNPVKLFYDNSSQLVKKLITRNKKRLLKEFTQSKELLVLLTKSTTTDLTPSERKKVKDQLLEIFKTIPSLAIFALPGGGILLPLFIKLIPKMLPSAFDDNHVEEEQEF</sequence>
<dbReference type="Pfam" id="PF07766">
    <property type="entry name" value="LETM1_RBD"/>
    <property type="match status" value="1"/>
</dbReference>
<dbReference type="InterPro" id="IPR033122">
    <property type="entry name" value="LETM1-like_RBD"/>
</dbReference>
<dbReference type="RefSeq" id="WP_008237942.1">
    <property type="nucleotide sequence ID" value="NZ_AJJU01000004.1"/>
</dbReference>
<dbReference type="EMBL" id="AJJU01000004">
    <property type="protein sequence ID" value="EID75482.1"/>
    <property type="molecule type" value="Genomic_DNA"/>
</dbReference>
<dbReference type="AlphaFoldDB" id="I0WGG6"/>
<proteinExistence type="predicted"/>
<protein>
    <recommendedName>
        <fullName evidence="1">Letm1 RBD domain-containing protein</fullName>
    </recommendedName>
</protein>
<dbReference type="OrthoDB" id="1421172at2"/>
<dbReference type="NCBIfam" id="NF040639">
    <property type="entry name" value="LETM1_rel_film"/>
    <property type="match status" value="1"/>
</dbReference>
<dbReference type="eggNOG" id="COG2979">
    <property type="taxonomic scope" value="Bacteria"/>
</dbReference>
<dbReference type="STRING" id="946077.W5A_04688"/>
<keyword evidence="3" id="KW-1185">Reference proteome</keyword>
<organism evidence="2 3">
    <name type="scientific">Imtechella halotolerans K1</name>
    <dbReference type="NCBI Taxonomy" id="946077"/>
    <lineage>
        <taxon>Bacteria</taxon>
        <taxon>Pseudomonadati</taxon>
        <taxon>Bacteroidota</taxon>
        <taxon>Flavobacteriia</taxon>
        <taxon>Flavobacteriales</taxon>
        <taxon>Flavobacteriaceae</taxon>
        <taxon>Imtechella</taxon>
    </lineage>
</organism>
<evidence type="ECO:0000259" key="1">
    <source>
        <dbReference type="Pfam" id="PF07766"/>
    </source>
</evidence>
<gene>
    <name evidence="2" type="ORF">W5A_04688</name>
</gene>
<dbReference type="Proteomes" id="UP000005938">
    <property type="component" value="Unassembled WGS sequence"/>
</dbReference>